<evidence type="ECO:0000313" key="8">
    <source>
        <dbReference type="EMBL" id="ETO33788.1"/>
    </source>
</evidence>
<evidence type="ECO:0000256" key="3">
    <source>
        <dbReference type="ARBA" id="ARBA00022964"/>
    </source>
</evidence>
<dbReference type="InterPro" id="IPR037140">
    <property type="entry name" value="VHL_beta_dom_sf"/>
</dbReference>
<evidence type="ECO:0000259" key="7">
    <source>
        <dbReference type="PROSITE" id="PS51471"/>
    </source>
</evidence>
<dbReference type="GO" id="GO:0005783">
    <property type="term" value="C:endoplasmic reticulum"/>
    <property type="evidence" value="ECO:0007669"/>
    <property type="project" value="TreeGrafter"/>
</dbReference>
<feature type="chain" id="PRO_5004976460" description="Fe2OG dioxygenase domain-containing protein" evidence="6">
    <location>
        <begin position="17"/>
        <end position="462"/>
    </location>
</feature>
<reference evidence="8 9" key="1">
    <citation type="journal article" date="2013" name="Curr. Biol.">
        <title>The Genome of the Foraminiferan Reticulomyxa filosa.</title>
        <authorList>
            <person name="Glockner G."/>
            <person name="Hulsmann N."/>
            <person name="Schleicher M."/>
            <person name="Noegel A.A."/>
            <person name="Eichinger L."/>
            <person name="Gallinger C."/>
            <person name="Pawlowski J."/>
            <person name="Sierra R."/>
            <person name="Euteneuer U."/>
            <person name="Pillet L."/>
            <person name="Moustafa A."/>
            <person name="Platzer M."/>
            <person name="Groth M."/>
            <person name="Szafranski K."/>
            <person name="Schliwa M."/>
        </authorList>
    </citation>
    <scope>NUCLEOTIDE SEQUENCE [LARGE SCALE GENOMIC DNA]</scope>
</reference>
<gene>
    <name evidence="8" type="ORF">RFI_03313</name>
</gene>
<evidence type="ECO:0000313" key="9">
    <source>
        <dbReference type="Proteomes" id="UP000023152"/>
    </source>
</evidence>
<dbReference type="InterPro" id="IPR036208">
    <property type="entry name" value="VHL_sf"/>
</dbReference>
<proteinExistence type="predicted"/>
<dbReference type="InterPro" id="IPR044862">
    <property type="entry name" value="Pro_4_hyd_alph_FE2OG_OXY"/>
</dbReference>
<dbReference type="Pfam" id="PF13640">
    <property type="entry name" value="2OG-FeII_Oxy_3"/>
    <property type="match status" value="1"/>
</dbReference>
<keyword evidence="2" id="KW-0479">Metal-binding</keyword>
<evidence type="ECO:0000256" key="5">
    <source>
        <dbReference type="ARBA" id="ARBA00023004"/>
    </source>
</evidence>
<dbReference type="PANTHER" id="PTHR10869:SF226">
    <property type="entry name" value="PROLYL 4-HYDROXYLASE ALPHA SUBUNIT DOMAIN-CONTAINING PROTEIN"/>
    <property type="match status" value="1"/>
</dbReference>
<keyword evidence="3" id="KW-0223">Dioxygenase</keyword>
<sequence length="462" mass="52577">MSVLFLLYLFVSFVRIESINFVEVTATGETQTYEEQQDAFAPVPVAVVIKNGRSSWVDYYWENPETKELVYQGKIDPRGTTATSSYVGHVFVFTPMKKSTKKAFARIEIKADKNLYILPLGKKNRKEKDLKYYQSLLEEEIFVEEYKKKTGKPIQCIWGGNKSKPKKWLAHYPRSPPILHMWSANHVGQTHHVTSNEYYWTCIPDDITDANAVQQCRDNKPLSITLQVLSTDPKVFQIDNVTSLLCVLECVYHTKVLSEVEADLVISLAKPKIKRSLAGTHGGLVSNTRTSKNTWIDRNEHAVMETLYRRAADILNVSESILYPTKNVEQLQVVIVFPFHQQKQHKLNMSSRVLFASHHDFGADGNPQQRMITLLFYLNNQASPNAGGETIFPKAKDGPLKAHPGKGNAVLFYSMLEDGNADDSSLHAALPVKEGEKWIGMSFPYFRKSCKCFHFVCLCEWQ</sequence>
<dbReference type="GO" id="GO:0031418">
    <property type="term" value="F:L-ascorbic acid binding"/>
    <property type="evidence" value="ECO:0007669"/>
    <property type="project" value="InterPro"/>
</dbReference>
<dbReference type="SUPFAM" id="SSF49468">
    <property type="entry name" value="VHL"/>
    <property type="match status" value="1"/>
</dbReference>
<dbReference type="PROSITE" id="PS51471">
    <property type="entry name" value="FE2OG_OXY"/>
    <property type="match status" value="1"/>
</dbReference>
<dbReference type="EMBL" id="ASPP01003136">
    <property type="protein sequence ID" value="ETO33788.1"/>
    <property type="molecule type" value="Genomic_DNA"/>
</dbReference>
<dbReference type="InterPro" id="IPR006620">
    <property type="entry name" value="Pro_4_hyd_alph"/>
</dbReference>
<comment type="cofactor">
    <cofactor evidence="1">
        <name>L-ascorbate</name>
        <dbReference type="ChEBI" id="CHEBI:38290"/>
    </cofactor>
</comment>
<evidence type="ECO:0000256" key="4">
    <source>
        <dbReference type="ARBA" id="ARBA00023002"/>
    </source>
</evidence>
<accession>X6P6Q2</accession>
<evidence type="ECO:0000256" key="6">
    <source>
        <dbReference type="SAM" id="SignalP"/>
    </source>
</evidence>
<dbReference type="InterPro" id="IPR005123">
    <property type="entry name" value="Oxoglu/Fe-dep_dioxygenase_dom"/>
</dbReference>
<dbReference type="PANTHER" id="PTHR10869">
    <property type="entry name" value="PROLYL 4-HYDROXYLASE ALPHA SUBUNIT"/>
    <property type="match status" value="1"/>
</dbReference>
<feature type="signal peptide" evidence="6">
    <location>
        <begin position="1"/>
        <end position="16"/>
    </location>
</feature>
<comment type="caution">
    <text evidence="8">The sequence shown here is derived from an EMBL/GenBank/DDBJ whole genome shotgun (WGS) entry which is preliminary data.</text>
</comment>
<organism evidence="8 9">
    <name type="scientific">Reticulomyxa filosa</name>
    <dbReference type="NCBI Taxonomy" id="46433"/>
    <lineage>
        <taxon>Eukaryota</taxon>
        <taxon>Sar</taxon>
        <taxon>Rhizaria</taxon>
        <taxon>Retaria</taxon>
        <taxon>Foraminifera</taxon>
        <taxon>Monothalamids</taxon>
        <taxon>Reticulomyxidae</taxon>
        <taxon>Reticulomyxa</taxon>
    </lineage>
</organism>
<dbReference type="Gene3D" id="2.60.120.620">
    <property type="entry name" value="q2cbj1_9rhob like domain"/>
    <property type="match status" value="1"/>
</dbReference>
<dbReference type="GO" id="GO:0005506">
    <property type="term" value="F:iron ion binding"/>
    <property type="evidence" value="ECO:0007669"/>
    <property type="project" value="InterPro"/>
</dbReference>
<protein>
    <recommendedName>
        <fullName evidence="7">Fe2OG dioxygenase domain-containing protein</fullName>
    </recommendedName>
</protein>
<dbReference type="Gene3D" id="2.60.40.780">
    <property type="entry name" value="von Hippel-Lindau disease tumour suppressor, beta domain"/>
    <property type="match status" value="1"/>
</dbReference>
<name>X6P6Q2_RETFI</name>
<dbReference type="Proteomes" id="UP000023152">
    <property type="component" value="Unassembled WGS sequence"/>
</dbReference>
<dbReference type="OMA" id="WVETRET"/>
<keyword evidence="9" id="KW-1185">Reference proteome</keyword>
<evidence type="ECO:0000256" key="2">
    <source>
        <dbReference type="ARBA" id="ARBA00022723"/>
    </source>
</evidence>
<dbReference type="OrthoDB" id="420380at2759"/>
<dbReference type="SMART" id="SM00702">
    <property type="entry name" value="P4Hc"/>
    <property type="match status" value="1"/>
</dbReference>
<dbReference type="InterPro" id="IPR045054">
    <property type="entry name" value="P4HA-like"/>
</dbReference>
<keyword evidence="4" id="KW-0560">Oxidoreductase</keyword>
<dbReference type="AlphaFoldDB" id="X6P6Q2"/>
<evidence type="ECO:0000256" key="1">
    <source>
        <dbReference type="ARBA" id="ARBA00001961"/>
    </source>
</evidence>
<keyword evidence="6" id="KW-0732">Signal</keyword>
<feature type="domain" description="Fe2OG dioxygenase" evidence="7">
    <location>
        <begin position="327"/>
        <end position="449"/>
    </location>
</feature>
<dbReference type="GO" id="GO:0004656">
    <property type="term" value="F:procollagen-proline 4-dioxygenase activity"/>
    <property type="evidence" value="ECO:0007669"/>
    <property type="project" value="TreeGrafter"/>
</dbReference>
<keyword evidence="5" id="KW-0408">Iron</keyword>